<reference evidence="1" key="1">
    <citation type="submission" date="2020-04" db="EMBL/GenBank/DDBJ databases">
        <authorList>
            <person name="Chiriac C."/>
            <person name="Salcher M."/>
            <person name="Ghai R."/>
            <person name="Kavagutti S V."/>
        </authorList>
    </citation>
    <scope>NUCLEOTIDE SEQUENCE</scope>
</reference>
<organism evidence="1">
    <name type="scientific">uncultured Caudovirales phage</name>
    <dbReference type="NCBI Taxonomy" id="2100421"/>
    <lineage>
        <taxon>Viruses</taxon>
        <taxon>Duplodnaviria</taxon>
        <taxon>Heunggongvirae</taxon>
        <taxon>Uroviricota</taxon>
        <taxon>Caudoviricetes</taxon>
        <taxon>Peduoviridae</taxon>
        <taxon>Maltschvirus</taxon>
        <taxon>Maltschvirus maltsch</taxon>
    </lineage>
</organism>
<name>A0A6J5MES6_9CAUD</name>
<evidence type="ECO:0000313" key="1">
    <source>
        <dbReference type="EMBL" id="CAB4143843.1"/>
    </source>
</evidence>
<proteinExistence type="predicted"/>
<gene>
    <name evidence="1" type="ORF">UFOVP463_1</name>
</gene>
<protein>
    <submittedName>
        <fullName evidence="1">Uncharacterized protein</fullName>
    </submittedName>
</protein>
<feature type="non-terminal residue" evidence="1">
    <location>
        <position position="1260"/>
    </location>
</feature>
<dbReference type="EMBL" id="LR796433">
    <property type="protein sequence ID" value="CAB4143843.1"/>
    <property type="molecule type" value="Genomic_DNA"/>
</dbReference>
<sequence length="1260" mass="129057">MSNQIVITSGAKLRDLDDVIIGTDGILSSVAFNVANGVPRLDENGKILVTQLPNSVMEFKGVWNAATNSPTLVNGTGNAGDVWLCNVAGTVNFGAGPIAFAVGDYAVYTGTEWARSSGATGTVTSVGVSRDGNALTITGSPVTTSGTINLGFSGDNTQYINGAGNLTTFPTVINSIGLTMPAAFGVSNSPLVANGTIGVTALGFPSQYIRGDGTLADFPTSGGGGSSVSYYLNGGTSQGTIGGTTYYEMSKTADTGTMADFSKTGDGLITAFLTDAGDPSLLQIPAGNWNYEIYASMSANGGVPELYAELYVYNGTTFTLISTSANEILYDGTNLNLYSFAMTVPETVLTVTDRLAIKLYATNSGGKTTTVHTQDSHLCQVITTFTTGLTALNGLTSQVQYFATGTSGSDFNIVSSVSTHTFNIPSASATARGLITTGTQTIAGSKTITGTTTFTGGPILSDTNLTYANSGYTLVLQSPTLSVNRTVTLPNGTGTLALTSDISYPVTSVFGRTGAVVATSGDYTTTQVTEGLTNLYFTDARARTAISLTTTGSTGAATYNNTTGVLNIPNYADQYVGTVTSVAMSVPTGLTVSGSPITTSGTLAVTLTAGYSIPTTANQSTWTTAYNRSLTSAAVTGTTTKTLTLNQQDGGTITASWTDYDTAPVTSVFGRTGAVVATEGDYTLTQLGDVTITTPSSGQVLKYNGTTWINDTDANTGTVTSVAMTVPTGLSIAGSPITSSGTLAVTFASGYSIPTNASQTTWDTAYTNRITSLTTTGTSGAATLTSNVLNIPQYQAALTNPITGTGTSGQVAYFNGTTSITSEADFFWDSTNNRLGIGTNDPQSSIHIIEPTAARIRLRTGATGAALVDFYNDTTARWSIGVDNNQTYGKLENRVLSVDAIRFYDSSNNVVLVPTSGVVGVGITPSAWISTVKALQINGGSMYASTNYNFIGNNVVYSSTGDKYINIGYATAYGQTSGEHRWYIAPEGVAAGDAITFTRPMTINTSGNLLVGTEVSTNHKLTVYNATSASQVRVAGAAPSVVFTDTVTDPATYVGYMGMATAANNFMTGSAAGDYIFHNYSGGAMLFGINNSVKVSISSGGIVKIADLAGTGNRMVIASSTGVLSTQAIPSGTVTSVGLSSATSGVTIGATPITTSGTITIAISTATNSQNGLLSSTDWTLFNGKQGTITLTTTGTSGAATFSSNTLNIPNYGSALSGYLPLTGGTLTGPLGGTSAVFSSALSAYTLTAVNQIKGSSYVE</sequence>
<accession>A0A6J5MES6</accession>